<sequence>MKTGRDSSVESENEQRCTLDWCEARRLGSSWGFSFHCPPKSDNWNQQGQQQQQQLQPFAGPAGSGPHHSSLRGQLATRMMWEVIPSPQKLRVLPWSVLSRLAWPSEPEVVAATSNLDNTVRTFACQRVDQSIGPGKFTYN</sequence>
<protein>
    <submittedName>
        <fullName evidence="2">Uncharacterized protein</fullName>
    </submittedName>
</protein>
<dbReference type="EMBL" id="CAJNRD030001121">
    <property type="protein sequence ID" value="CAG5097729.1"/>
    <property type="molecule type" value="Genomic_DNA"/>
</dbReference>
<organism evidence="2 3">
    <name type="scientific">Cotesia congregata</name>
    <name type="common">Parasitoid wasp</name>
    <name type="synonym">Apanteles congregatus</name>
    <dbReference type="NCBI Taxonomy" id="51543"/>
    <lineage>
        <taxon>Eukaryota</taxon>
        <taxon>Metazoa</taxon>
        <taxon>Ecdysozoa</taxon>
        <taxon>Arthropoda</taxon>
        <taxon>Hexapoda</taxon>
        <taxon>Insecta</taxon>
        <taxon>Pterygota</taxon>
        <taxon>Neoptera</taxon>
        <taxon>Endopterygota</taxon>
        <taxon>Hymenoptera</taxon>
        <taxon>Apocrita</taxon>
        <taxon>Ichneumonoidea</taxon>
        <taxon>Braconidae</taxon>
        <taxon>Microgastrinae</taxon>
        <taxon>Cotesia</taxon>
    </lineage>
</organism>
<name>A0A8J2MND2_COTCN</name>
<feature type="region of interest" description="Disordered" evidence="1">
    <location>
        <begin position="38"/>
        <end position="71"/>
    </location>
</feature>
<keyword evidence="3" id="KW-1185">Reference proteome</keyword>
<feature type="compositionally biased region" description="Low complexity" evidence="1">
    <location>
        <begin position="46"/>
        <end position="56"/>
    </location>
</feature>
<evidence type="ECO:0000313" key="2">
    <source>
        <dbReference type="EMBL" id="CAG5097729.1"/>
    </source>
</evidence>
<dbReference type="Proteomes" id="UP000786811">
    <property type="component" value="Unassembled WGS sequence"/>
</dbReference>
<accession>A0A8J2MND2</accession>
<evidence type="ECO:0000256" key="1">
    <source>
        <dbReference type="SAM" id="MobiDB-lite"/>
    </source>
</evidence>
<proteinExistence type="predicted"/>
<dbReference type="AlphaFoldDB" id="A0A8J2MND2"/>
<comment type="caution">
    <text evidence="2">The sequence shown here is derived from an EMBL/GenBank/DDBJ whole genome shotgun (WGS) entry which is preliminary data.</text>
</comment>
<gene>
    <name evidence="2" type="ORF">HICCMSTLAB_LOCUS8848</name>
</gene>
<evidence type="ECO:0000313" key="3">
    <source>
        <dbReference type="Proteomes" id="UP000786811"/>
    </source>
</evidence>
<reference evidence="2" key="1">
    <citation type="submission" date="2021-04" db="EMBL/GenBank/DDBJ databases">
        <authorList>
            <person name="Chebbi M.A.C M."/>
        </authorList>
    </citation>
    <scope>NUCLEOTIDE SEQUENCE</scope>
</reference>